<dbReference type="PANTHER" id="PTHR43861">
    <property type="entry name" value="TRANS-ACONITATE 2-METHYLTRANSFERASE-RELATED"/>
    <property type="match status" value="1"/>
</dbReference>
<dbReference type="EMBL" id="JAVREH010000020">
    <property type="protein sequence ID" value="MDT0262608.1"/>
    <property type="molecule type" value="Genomic_DNA"/>
</dbReference>
<dbReference type="InterPro" id="IPR041698">
    <property type="entry name" value="Methyltransf_25"/>
</dbReference>
<keyword evidence="4" id="KW-1185">Reference proteome</keyword>
<dbReference type="Gene3D" id="3.40.50.150">
    <property type="entry name" value="Vaccinia Virus protein VP39"/>
    <property type="match status" value="1"/>
</dbReference>
<dbReference type="GO" id="GO:0008168">
    <property type="term" value="F:methyltransferase activity"/>
    <property type="evidence" value="ECO:0007669"/>
    <property type="project" value="UniProtKB-KW"/>
</dbReference>
<keyword evidence="3" id="KW-0489">Methyltransferase</keyword>
<evidence type="ECO:0000313" key="3">
    <source>
        <dbReference type="EMBL" id="MDT0262608.1"/>
    </source>
</evidence>
<reference evidence="4" key="1">
    <citation type="submission" date="2023-07" db="EMBL/GenBank/DDBJ databases">
        <title>30 novel species of actinomycetes from the DSMZ collection.</title>
        <authorList>
            <person name="Nouioui I."/>
        </authorList>
    </citation>
    <scope>NUCLEOTIDE SEQUENCE [LARGE SCALE GENOMIC DNA]</scope>
    <source>
        <strain evidence="4">DSM 44399</strain>
    </source>
</reference>
<evidence type="ECO:0000259" key="2">
    <source>
        <dbReference type="Pfam" id="PF13649"/>
    </source>
</evidence>
<dbReference type="SUPFAM" id="SSF53335">
    <property type="entry name" value="S-adenosyl-L-methionine-dependent methyltransferases"/>
    <property type="match status" value="1"/>
</dbReference>
<sequence>MTARDKTAQDGQDARPATTRWAELTGSSTGADCARRFEQLAADGRDMHGEAGFCATLIGPPARVLDAGCGTGRVTIRLAELGYRCVGVDLDRSMLDEAHRLRPDLSWHEADLASLDAATLGAPFDLVVAAGNVIPLLAPGTLAATMSALAAALAPGGTVVTGFGLDAAHLPHGCPVTSTREYDAACATAGLWLAQRHSDWAGSPFTGLGNGYAVSVHRL</sequence>
<protein>
    <submittedName>
        <fullName evidence="3">Class I SAM-dependent methyltransferase</fullName>
        <ecNumber evidence="3">2.1.-.-</ecNumber>
    </submittedName>
</protein>
<evidence type="ECO:0000256" key="1">
    <source>
        <dbReference type="ARBA" id="ARBA00022679"/>
    </source>
</evidence>
<proteinExistence type="predicted"/>
<keyword evidence="1 3" id="KW-0808">Transferase</keyword>
<dbReference type="CDD" id="cd02440">
    <property type="entry name" value="AdoMet_MTases"/>
    <property type="match status" value="1"/>
</dbReference>
<dbReference type="Pfam" id="PF13649">
    <property type="entry name" value="Methyltransf_25"/>
    <property type="match status" value="1"/>
</dbReference>
<dbReference type="GO" id="GO:0032259">
    <property type="term" value="P:methylation"/>
    <property type="evidence" value="ECO:0007669"/>
    <property type="project" value="UniProtKB-KW"/>
</dbReference>
<comment type="caution">
    <text evidence="3">The sequence shown here is derived from an EMBL/GenBank/DDBJ whole genome shotgun (WGS) entry which is preliminary data.</text>
</comment>
<accession>A0ABU2JC88</accession>
<dbReference type="RefSeq" id="WP_311423758.1">
    <property type="nucleotide sequence ID" value="NZ_JAVREH010000020.1"/>
</dbReference>
<dbReference type="EC" id="2.1.-.-" evidence="3"/>
<dbReference type="InterPro" id="IPR029063">
    <property type="entry name" value="SAM-dependent_MTases_sf"/>
</dbReference>
<evidence type="ECO:0000313" key="4">
    <source>
        <dbReference type="Proteomes" id="UP001183176"/>
    </source>
</evidence>
<name>A0ABU2JC88_9ACTN</name>
<gene>
    <name evidence="3" type="ORF">RM423_14530</name>
</gene>
<dbReference type="Proteomes" id="UP001183176">
    <property type="component" value="Unassembled WGS sequence"/>
</dbReference>
<organism evidence="3 4">
    <name type="scientific">Jatrophihabitans lederbergiae</name>
    <dbReference type="NCBI Taxonomy" id="3075547"/>
    <lineage>
        <taxon>Bacteria</taxon>
        <taxon>Bacillati</taxon>
        <taxon>Actinomycetota</taxon>
        <taxon>Actinomycetes</taxon>
        <taxon>Jatrophihabitantales</taxon>
        <taxon>Jatrophihabitantaceae</taxon>
        <taxon>Jatrophihabitans</taxon>
    </lineage>
</organism>
<feature type="domain" description="Methyltransferase" evidence="2">
    <location>
        <begin position="64"/>
        <end position="157"/>
    </location>
</feature>